<sequence>MHLHDAERLALTLMNEHGLIEKGWRFRWSRGKRQLGLAQIRRRPDRHTGQVGVVRTIRLSQHLVQLNGEAEVRDTILHEIAHALAGLEHGHDAHWQAVCRRVGAKPQRLADATVRTPIARYQVVCGRCRRVLATRHRRASRRWLQRAYCRHCGPETISRLNICDVATVQPHAPLRSSPSMPIPTSAPTSQV</sequence>
<dbReference type="Proteomes" id="UP001575105">
    <property type="component" value="Unassembled WGS sequence"/>
</dbReference>
<protein>
    <submittedName>
        <fullName evidence="2">SprT-like domain-containing protein</fullName>
    </submittedName>
</protein>
<dbReference type="InterPro" id="IPR006640">
    <property type="entry name" value="SprT-like_domain"/>
</dbReference>
<name>A0ABV4U5M1_9BACT</name>
<evidence type="ECO:0000313" key="3">
    <source>
        <dbReference type="Proteomes" id="UP001575105"/>
    </source>
</evidence>
<feature type="domain" description="SprT-like" evidence="1">
    <location>
        <begin position="7"/>
        <end position="160"/>
    </location>
</feature>
<evidence type="ECO:0000313" key="2">
    <source>
        <dbReference type="EMBL" id="MFA9478152.1"/>
    </source>
</evidence>
<keyword evidence="3" id="KW-1185">Reference proteome</keyword>
<dbReference type="RefSeq" id="WP_425345079.1">
    <property type="nucleotide sequence ID" value="NZ_JBGUBD010000004.1"/>
</dbReference>
<dbReference type="Pfam" id="PF10263">
    <property type="entry name" value="SprT-like"/>
    <property type="match status" value="1"/>
</dbReference>
<comment type="caution">
    <text evidence="2">The sequence shown here is derived from an EMBL/GenBank/DDBJ whole genome shotgun (WGS) entry which is preliminary data.</text>
</comment>
<dbReference type="EMBL" id="JBGUBD010000004">
    <property type="protein sequence ID" value="MFA9478152.1"/>
    <property type="molecule type" value="Genomic_DNA"/>
</dbReference>
<accession>A0ABV4U5M1</accession>
<gene>
    <name evidence="2" type="ORF">ACERK3_07565</name>
</gene>
<reference evidence="2 3" key="1">
    <citation type="submission" date="2024-08" db="EMBL/GenBank/DDBJ databases">
        <title>Whole-genome sequencing of halo(alkali)philic microorganisms from hypersaline lakes.</title>
        <authorList>
            <person name="Sorokin D.Y."/>
            <person name="Merkel A.Y."/>
            <person name="Messina E."/>
            <person name="Yakimov M."/>
        </authorList>
    </citation>
    <scope>NUCLEOTIDE SEQUENCE [LARGE SCALE GENOMIC DNA]</scope>
    <source>
        <strain evidence="2 3">AB-hyl4</strain>
    </source>
</reference>
<proteinExistence type="predicted"/>
<evidence type="ECO:0000259" key="1">
    <source>
        <dbReference type="SMART" id="SM00731"/>
    </source>
</evidence>
<dbReference type="SMART" id="SM00731">
    <property type="entry name" value="SprT"/>
    <property type="match status" value="1"/>
</dbReference>
<organism evidence="2 3">
    <name type="scientific">Natronomicrosphaera hydrolytica</name>
    <dbReference type="NCBI Taxonomy" id="3242702"/>
    <lineage>
        <taxon>Bacteria</taxon>
        <taxon>Pseudomonadati</taxon>
        <taxon>Planctomycetota</taxon>
        <taxon>Phycisphaerae</taxon>
        <taxon>Phycisphaerales</taxon>
        <taxon>Phycisphaeraceae</taxon>
        <taxon>Natronomicrosphaera</taxon>
    </lineage>
</organism>